<feature type="chain" id="PRO_5038770319" evidence="1">
    <location>
        <begin position="19"/>
        <end position="340"/>
    </location>
</feature>
<protein>
    <submittedName>
        <fullName evidence="2">Uncharacterized protein</fullName>
    </submittedName>
</protein>
<evidence type="ECO:0000313" key="3">
    <source>
        <dbReference type="Proteomes" id="UP000029518"/>
    </source>
</evidence>
<dbReference type="EMBL" id="CP009285">
    <property type="protein sequence ID" value="AIQ58436.1"/>
    <property type="molecule type" value="Genomic_DNA"/>
</dbReference>
<evidence type="ECO:0000313" key="2">
    <source>
        <dbReference type="EMBL" id="AIQ58436.1"/>
    </source>
</evidence>
<dbReference type="HOGENOM" id="CLU_815962_0_0_9"/>
<dbReference type="Proteomes" id="UP000029518">
    <property type="component" value="Chromosome"/>
</dbReference>
<dbReference type="PROSITE" id="PS51257">
    <property type="entry name" value="PROKAR_LIPOPROTEIN"/>
    <property type="match status" value="1"/>
</dbReference>
<sequence length="340" mass="37066">MKIIQVIRLISMSVLALNALSGCTPKDTANSPPYASSQTSIPAVHPVFSPEAQSDAMPVSSGDKVQQQLQFVFNHGFLLRDGSLETQVPSNYSSADTELSPHTELKLERLYASAADTGTQSFLLASILWPTNSIGSTLEQWLYSYEPGRGFTLLWSLAEEQPAASATQMDGYTLQVKLAKYGLTQNLRLLDEDILRLKSNSSLPNPLSQSDLIDIGTPTAYGLQETGPDPSSSWIVKRLINLESPPFIVGNLYTEFELKSGSARVNRAFLSSYANLAEGVVLDRILIDKLQLPSDSAELRSALAQASNLDTNQLVEAVLALAEQGILHEDRGFYIYSPIP</sequence>
<keyword evidence="3" id="KW-1185">Reference proteome</keyword>
<dbReference type="KEGG" id="pbd:PBOR_16955"/>
<evidence type="ECO:0000256" key="1">
    <source>
        <dbReference type="SAM" id="SignalP"/>
    </source>
</evidence>
<gene>
    <name evidence="2" type="ORF">PBOR_16955</name>
</gene>
<name>A0A089LAE6_PAEBO</name>
<reference evidence="2" key="1">
    <citation type="submission" date="2014-08" db="EMBL/GenBank/DDBJ databases">
        <title>Comparative genomics of the Paenibacillus odorifer group.</title>
        <authorList>
            <person name="den Bakker H.C."/>
            <person name="Tsai Y.-C.Y.-C."/>
            <person name="Martin N."/>
            <person name="Korlach J."/>
            <person name="Wiedmann M."/>
        </authorList>
    </citation>
    <scope>NUCLEOTIDE SEQUENCE [LARGE SCALE GENOMIC DNA]</scope>
    <source>
        <strain evidence="2">DSM 13188</strain>
    </source>
</reference>
<accession>A0A089LAE6</accession>
<organism evidence="2 3">
    <name type="scientific">Paenibacillus borealis</name>
    <dbReference type="NCBI Taxonomy" id="160799"/>
    <lineage>
        <taxon>Bacteria</taxon>
        <taxon>Bacillati</taxon>
        <taxon>Bacillota</taxon>
        <taxon>Bacilli</taxon>
        <taxon>Bacillales</taxon>
        <taxon>Paenibacillaceae</taxon>
        <taxon>Paenibacillus</taxon>
    </lineage>
</organism>
<feature type="signal peptide" evidence="1">
    <location>
        <begin position="1"/>
        <end position="18"/>
    </location>
</feature>
<dbReference type="AlphaFoldDB" id="A0A089LAE6"/>
<keyword evidence="1" id="KW-0732">Signal</keyword>
<proteinExistence type="predicted"/>